<dbReference type="SMART" id="SM00823">
    <property type="entry name" value="PKS_PP"/>
    <property type="match status" value="1"/>
</dbReference>
<dbReference type="SUPFAM" id="SSF51735">
    <property type="entry name" value="NAD(P)-binding Rossmann-fold domains"/>
    <property type="match status" value="1"/>
</dbReference>
<dbReference type="InterPro" id="IPR036736">
    <property type="entry name" value="ACP-like_sf"/>
</dbReference>
<sequence>MSNLRPPLDCSLNLAEIIDFHLAHESRSAMYAFADEDGHITEVSHFEVARAAHRVAHLLRPGRRGPEGEVVAIVALTDVLIYDTVVAGCLVAGLRPFLIFHRQPTAAIIHLITNIGSHRVLTTKGSLGSLIDQVAADLSAMDPPYNCSFDEIPLLGQLYPHLGHEAVHDSFVPYPSPSLRTAMDEVAFYAHSSGSTGFPKCIPKTHRTLIHFIAWGTLAQTREISPRHAVGAQPPAHSWAMVVQLIGPLLNGGTACIYPPASTATEYRTPPTPTSQNLIKYAKMANATGLNAVPTLMTDWKSPEDIAYLKTLALLIHGGGPLPSSVGDFLFNQGINMVTVYGGTEFGAMTDIKVRQAERDAGEWNWIRFSDHVNIRWVPQGEGVFECQFLTIPERHQLSVENLPDVKGYSTRDLFERHPTKPDLYRLRVVGRLDDVITMSNGEKTVPGPMEDVILTCPFIDATIIFGRERSQIGVLIEPAEDHTIDPGDEHQLAKYRNLIWSTIEKANKIAPAYARIYKEMILVTQPGKPLLRASKGTLLKKQSLGLYEQEIEELYGTIEASGNTASSIEPPSSWSSEDLKAWLQTQASLVADKDIRRGRDLFEQGFDSLNATFLRHRIMNALKTSGDNQAAQNISLNFIYAHPTIEELANAIITLVNGDVNGLAQNTQADVVEKMIEKYSVGFEAPFNCHEKIEVSSCDGAVVLLTGSTGGLGSHILEILLALPSISRVYVCNRKGKMSVLERQKEAFVDRALDVGLLSSDKLVCLECDTAKENLGLPLDVWTTLRDTITIIIHNAWNLDFNKALSSFDPHVKGTRNLIDLARQSPQKNRVRFLFTSSVGSAFGWDRKLGPFPEELQLDANVAVGGGYGEAKYVCERILASSGLDATSFRIGQITGSANNGAWATSDWVPALVKSSITMGNFPSNSSGVVAWLPPAAISRAIVDVALKPEKPPFAVNLVHPRPITWDLVMSTMANTVQLPLIPFPHWVQQLEDRSSGATTEDIADLPGIMLLDFFKKTVSEGGGIEFSTAKAQALSDSMRLLKPVNEDDVKQWMQYWREKKFIT</sequence>
<dbReference type="InterPro" id="IPR036291">
    <property type="entry name" value="NAD(P)-bd_dom_sf"/>
</dbReference>
<dbReference type="Pfam" id="PF07993">
    <property type="entry name" value="NAD_binding_4"/>
    <property type="match status" value="1"/>
</dbReference>
<protein>
    <submittedName>
        <fullName evidence="4">Acetyl-CoA synthetase-like protein</fullName>
    </submittedName>
</protein>
<evidence type="ECO:0000256" key="2">
    <source>
        <dbReference type="ARBA" id="ARBA00022553"/>
    </source>
</evidence>
<dbReference type="InterPro" id="IPR009081">
    <property type="entry name" value="PP-bd_ACP"/>
</dbReference>
<dbReference type="Proteomes" id="UP000623467">
    <property type="component" value="Unassembled WGS sequence"/>
</dbReference>
<accession>A0A8H6XHZ0</accession>
<reference evidence="4" key="1">
    <citation type="submission" date="2020-05" db="EMBL/GenBank/DDBJ databases">
        <title>Mycena genomes resolve the evolution of fungal bioluminescence.</title>
        <authorList>
            <person name="Tsai I.J."/>
        </authorList>
    </citation>
    <scope>NUCLEOTIDE SEQUENCE</scope>
    <source>
        <strain evidence="4">160909Yilan</strain>
    </source>
</reference>
<dbReference type="PANTHER" id="PTHR43439">
    <property type="entry name" value="PHENYLACETATE-COENZYME A LIGASE"/>
    <property type="match status" value="1"/>
</dbReference>
<keyword evidence="2" id="KW-0597">Phosphoprotein</keyword>
<dbReference type="Gene3D" id="1.10.1200.10">
    <property type="entry name" value="ACP-like"/>
    <property type="match status" value="1"/>
</dbReference>
<evidence type="ECO:0000256" key="1">
    <source>
        <dbReference type="ARBA" id="ARBA00022450"/>
    </source>
</evidence>
<dbReference type="OrthoDB" id="429813at2759"/>
<dbReference type="PROSITE" id="PS00455">
    <property type="entry name" value="AMP_BINDING"/>
    <property type="match status" value="1"/>
</dbReference>
<name>A0A8H6XHZ0_9AGAR</name>
<gene>
    <name evidence="4" type="ORF">MSAN_02084800</name>
</gene>
<dbReference type="InterPro" id="IPR042099">
    <property type="entry name" value="ANL_N_sf"/>
</dbReference>
<dbReference type="Pfam" id="PF23562">
    <property type="entry name" value="AMP-binding_C_3"/>
    <property type="match status" value="1"/>
</dbReference>
<dbReference type="PANTHER" id="PTHR43439:SF2">
    <property type="entry name" value="ENZYME, PUTATIVE (JCVI)-RELATED"/>
    <property type="match status" value="1"/>
</dbReference>
<dbReference type="Gene3D" id="3.40.50.720">
    <property type="entry name" value="NAD(P)-binding Rossmann-like Domain"/>
    <property type="match status" value="1"/>
</dbReference>
<dbReference type="SUPFAM" id="SSF47336">
    <property type="entry name" value="ACP-like"/>
    <property type="match status" value="1"/>
</dbReference>
<comment type="caution">
    <text evidence="4">The sequence shown here is derived from an EMBL/GenBank/DDBJ whole genome shotgun (WGS) entry which is preliminary data.</text>
</comment>
<dbReference type="InterPro" id="IPR000873">
    <property type="entry name" value="AMP-dep_synth/lig_dom"/>
</dbReference>
<evidence type="ECO:0000313" key="4">
    <source>
        <dbReference type="EMBL" id="KAF7340994.1"/>
    </source>
</evidence>
<dbReference type="InterPro" id="IPR020806">
    <property type="entry name" value="PKS_PP-bd"/>
</dbReference>
<evidence type="ECO:0000259" key="3">
    <source>
        <dbReference type="PROSITE" id="PS50075"/>
    </source>
</evidence>
<dbReference type="PROSITE" id="PS50075">
    <property type="entry name" value="CARRIER"/>
    <property type="match status" value="1"/>
</dbReference>
<dbReference type="InterPro" id="IPR013120">
    <property type="entry name" value="FAR_NAD-bd"/>
</dbReference>
<proteinExistence type="predicted"/>
<dbReference type="InterPro" id="IPR051414">
    <property type="entry name" value="Adenylate-forming_Reductase"/>
</dbReference>
<dbReference type="InterPro" id="IPR020845">
    <property type="entry name" value="AMP-binding_CS"/>
</dbReference>
<organism evidence="4 5">
    <name type="scientific">Mycena sanguinolenta</name>
    <dbReference type="NCBI Taxonomy" id="230812"/>
    <lineage>
        <taxon>Eukaryota</taxon>
        <taxon>Fungi</taxon>
        <taxon>Dikarya</taxon>
        <taxon>Basidiomycota</taxon>
        <taxon>Agaricomycotina</taxon>
        <taxon>Agaricomycetes</taxon>
        <taxon>Agaricomycetidae</taxon>
        <taxon>Agaricales</taxon>
        <taxon>Marasmiineae</taxon>
        <taxon>Mycenaceae</taxon>
        <taxon>Mycena</taxon>
    </lineage>
</organism>
<dbReference type="Pfam" id="PF00501">
    <property type="entry name" value="AMP-binding"/>
    <property type="match status" value="1"/>
</dbReference>
<dbReference type="EMBL" id="JACAZH010000028">
    <property type="protein sequence ID" value="KAF7340994.1"/>
    <property type="molecule type" value="Genomic_DNA"/>
</dbReference>
<dbReference type="AlphaFoldDB" id="A0A8H6XHZ0"/>
<feature type="domain" description="Carrier" evidence="3">
    <location>
        <begin position="574"/>
        <end position="657"/>
    </location>
</feature>
<evidence type="ECO:0000313" key="5">
    <source>
        <dbReference type="Proteomes" id="UP000623467"/>
    </source>
</evidence>
<dbReference type="Gene3D" id="3.40.50.12780">
    <property type="entry name" value="N-terminal domain of ligase-like"/>
    <property type="match status" value="1"/>
</dbReference>
<keyword evidence="1" id="KW-0596">Phosphopantetheine</keyword>
<dbReference type="SUPFAM" id="SSF56801">
    <property type="entry name" value="Acetyl-CoA synthetase-like"/>
    <property type="match status" value="1"/>
</dbReference>
<keyword evidence="5" id="KW-1185">Reference proteome</keyword>
<dbReference type="GO" id="GO:0031177">
    <property type="term" value="F:phosphopantetheine binding"/>
    <property type="evidence" value="ECO:0007669"/>
    <property type="project" value="InterPro"/>
</dbReference>